<dbReference type="STRING" id="63057.A0A2P5EA37"/>
<dbReference type="GO" id="GO:0008270">
    <property type="term" value="F:zinc ion binding"/>
    <property type="evidence" value="ECO:0007669"/>
    <property type="project" value="InterPro"/>
</dbReference>
<dbReference type="Pfam" id="PF20431">
    <property type="entry name" value="E_motif"/>
    <property type="match status" value="1"/>
</dbReference>
<dbReference type="InterPro" id="IPR046849">
    <property type="entry name" value="E2_motif"/>
</dbReference>
<dbReference type="Pfam" id="PF13041">
    <property type="entry name" value="PPR_2"/>
    <property type="match status" value="2"/>
</dbReference>
<dbReference type="SUPFAM" id="SSF48452">
    <property type="entry name" value="TPR-like"/>
    <property type="match status" value="1"/>
</dbReference>
<dbReference type="Gene3D" id="1.25.40.10">
    <property type="entry name" value="Tetratricopeptide repeat domain"/>
    <property type="match status" value="3"/>
</dbReference>
<dbReference type="AlphaFoldDB" id="A0A2P5EA37"/>
<accession>A0A2P5EA37</accession>
<evidence type="ECO:0000256" key="3">
    <source>
        <dbReference type="PROSITE-ProRule" id="PRU00708"/>
    </source>
</evidence>
<reference evidence="6" key="1">
    <citation type="submission" date="2016-06" db="EMBL/GenBank/DDBJ databases">
        <title>Parallel loss of symbiosis genes in relatives of nitrogen-fixing non-legume Parasponia.</title>
        <authorList>
            <person name="Van Velzen R."/>
            <person name="Holmer R."/>
            <person name="Bu F."/>
            <person name="Rutten L."/>
            <person name="Van Zeijl A."/>
            <person name="Liu W."/>
            <person name="Santuari L."/>
            <person name="Cao Q."/>
            <person name="Sharma T."/>
            <person name="Shen D."/>
            <person name="Roswanjaya Y."/>
            <person name="Wardhani T."/>
            <person name="Kalhor M.S."/>
            <person name="Jansen J."/>
            <person name="Van den Hoogen J."/>
            <person name="Gungor B."/>
            <person name="Hartog M."/>
            <person name="Hontelez J."/>
            <person name="Verver J."/>
            <person name="Yang W.-C."/>
            <person name="Schijlen E."/>
            <person name="Repin R."/>
            <person name="Schilthuizen M."/>
            <person name="Schranz E."/>
            <person name="Heidstra R."/>
            <person name="Miyata K."/>
            <person name="Fedorova E."/>
            <person name="Kohlen W."/>
            <person name="Bisseling T."/>
            <person name="Smit S."/>
            <person name="Geurts R."/>
        </authorList>
    </citation>
    <scope>NUCLEOTIDE SEQUENCE [LARGE SCALE GENOMIC DNA]</scope>
    <source>
        <strain evidence="6">cv. RG33-2</strain>
    </source>
</reference>
<dbReference type="InParanoid" id="A0A2P5EA37"/>
<dbReference type="EMBL" id="JXTC01000195">
    <property type="protein sequence ID" value="PON82396.1"/>
    <property type="molecule type" value="Genomic_DNA"/>
</dbReference>
<dbReference type="InterPro" id="IPR046960">
    <property type="entry name" value="PPR_At4g14850-like_plant"/>
</dbReference>
<feature type="repeat" description="PPR" evidence="3">
    <location>
        <begin position="309"/>
        <end position="343"/>
    </location>
</feature>
<evidence type="ECO:0000313" key="5">
    <source>
        <dbReference type="EMBL" id="PON82396.1"/>
    </source>
</evidence>
<dbReference type="InterPro" id="IPR011990">
    <property type="entry name" value="TPR-like_helical_dom_sf"/>
</dbReference>
<dbReference type="PANTHER" id="PTHR47926">
    <property type="entry name" value="PENTATRICOPEPTIDE REPEAT-CONTAINING PROTEIN"/>
    <property type="match status" value="1"/>
</dbReference>
<evidence type="ECO:0000259" key="4">
    <source>
        <dbReference type="Pfam" id="PF14432"/>
    </source>
</evidence>
<dbReference type="InterPro" id="IPR002885">
    <property type="entry name" value="PPR_rpt"/>
</dbReference>
<sequence length="616" mass="68713">MRPIFDTRTLALVNGFSNFKLPCISISSSSTKPLKLIESKSINDIALNILSELQICSSLITLRKLHAKITAHGLKNTGLSTKIVVLYVSFKRVDVARSVFECLTNPSSYLWNIMVKGYATQGLFGHSLGLYWEMMQKGLKPDKYTFPFALKSCAGLSDLNMGKLVHQHLVCCGCSRDVFVSAALVDMYGKCGYIEAARLVFDKMSVRDLVSWTSMISGYAHNGCNIETMEFFNLMRGSGIQSNRVSILSVLLACGNLGALRKGEWLHNYVIQTGFEFDILVVTAIMDMYTKCGSLDLARRLFDGTPGKDVVCWSAMIRSYGIHGQGKKSLDLFNGMLKAKVKPNHVTFTCILSACSHSGLLEEGKKCFESMVKDFGIPPQLNNYACMVDLLSRAGQLSEAEKLIENMPLEPDASIWGSLLGACRIYGNLDLAERIADRIFALDPSHAGYHVLLSNIYAAKSRWKDVEKVRKFMVRRGANKVQGFSLIEFNNVVHKFGVGDRSHPQSHKIRGLLEELAAPMKRLGYVPFTDFVLHDIEEEAKEEALLYHSEKLAIAFGLINTPPGTSIRVTKNLRICGDCHNAIKVISKIVNRVIIVRDMHRFHHFEDGLCSCGDYW</sequence>
<dbReference type="Proteomes" id="UP000237000">
    <property type="component" value="Unassembled WGS sequence"/>
</dbReference>
<dbReference type="Pfam" id="PF14432">
    <property type="entry name" value="DYW_deaminase"/>
    <property type="match status" value="1"/>
</dbReference>
<dbReference type="FunFam" id="1.25.40.10:FF:002148">
    <property type="entry name" value="Pentatricopeptide repeat-containing protein At2g29760, chloroplastic"/>
    <property type="match status" value="1"/>
</dbReference>
<feature type="repeat" description="PPR" evidence="3">
    <location>
        <begin position="107"/>
        <end position="141"/>
    </location>
</feature>
<name>A0A2P5EA37_TREOI</name>
<protein>
    <submittedName>
        <fullName evidence="5">DYW domain containing protein</fullName>
    </submittedName>
</protein>
<evidence type="ECO:0000256" key="1">
    <source>
        <dbReference type="ARBA" id="ARBA00006643"/>
    </source>
</evidence>
<feature type="domain" description="DYW" evidence="4">
    <location>
        <begin position="524"/>
        <end position="616"/>
    </location>
</feature>
<gene>
    <name evidence="5" type="ORF">TorRG33x02_217640</name>
</gene>
<dbReference type="GO" id="GO:0009451">
    <property type="term" value="P:RNA modification"/>
    <property type="evidence" value="ECO:0007669"/>
    <property type="project" value="InterPro"/>
</dbReference>
<dbReference type="FunFam" id="1.25.40.10:FF:000344">
    <property type="entry name" value="Pentatricopeptide repeat-containing protein"/>
    <property type="match status" value="1"/>
</dbReference>
<comment type="similarity">
    <text evidence="1">Belongs to the PPR family. PCMP-H subfamily.</text>
</comment>
<evidence type="ECO:0000313" key="6">
    <source>
        <dbReference type="Proteomes" id="UP000237000"/>
    </source>
</evidence>
<comment type="caution">
    <text evidence="5">The sequence shown here is derived from an EMBL/GenBank/DDBJ whole genome shotgun (WGS) entry which is preliminary data.</text>
</comment>
<evidence type="ECO:0000256" key="2">
    <source>
        <dbReference type="ARBA" id="ARBA00022737"/>
    </source>
</evidence>
<dbReference type="PANTHER" id="PTHR47926:SF500">
    <property type="entry name" value="REPEAT-CONTAINING PROTEIN, PUTATIVE-RELATED"/>
    <property type="match status" value="1"/>
</dbReference>
<feature type="repeat" description="PPR" evidence="3">
    <location>
        <begin position="208"/>
        <end position="242"/>
    </location>
</feature>
<feature type="repeat" description="PPR" evidence="3">
    <location>
        <begin position="344"/>
        <end position="379"/>
    </location>
</feature>
<dbReference type="InterPro" id="IPR032867">
    <property type="entry name" value="DYW_dom"/>
</dbReference>
<dbReference type="Pfam" id="PF20430">
    <property type="entry name" value="Eplus_motif"/>
    <property type="match status" value="1"/>
</dbReference>
<keyword evidence="6" id="KW-1185">Reference proteome</keyword>
<dbReference type="GO" id="GO:0003723">
    <property type="term" value="F:RNA binding"/>
    <property type="evidence" value="ECO:0007669"/>
    <property type="project" value="InterPro"/>
</dbReference>
<proteinExistence type="inferred from homology"/>
<dbReference type="InterPro" id="IPR046848">
    <property type="entry name" value="E_motif"/>
</dbReference>
<keyword evidence="2" id="KW-0677">Repeat</keyword>
<organism evidence="5 6">
    <name type="scientific">Trema orientale</name>
    <name type="common">Charcoal tree</name>
    <name type="synonym">Celtis orientalis</name>
    <dbReference type="NCBI Taxonomy" id="63057"/>
    <lineage>
        <taxon>Eukaryota</taxon>
        <taxon>Viridiplantae</taxon>
        <taxon>Streptophyta</taxon>
        <taxon>Embryophyta</taxon>
        <taxon>Tracheophyta</taxon>
        <taxon>Spermatophyta</taxon>
        <taxon>Magnoliopsida</taxon>
        <taxon>eudicotyledons</taxon>
        <taxon>Gunneridae</taxon>
        <taxon>Pentapetalae</taxon>
        <taxon>rosids</taxon>
        <taxon>fabids</taxon>
        <taxon>Rosales</taxon>
        <taxon>Cannabaceae</taxon>
        <taxon>Trema</taxon>
    </lineage>
</organism>
<dbReference type="NCBIfam" id="TIGR00756">
    <property type="entry name" value="PPR"/>
    <property type="match status" value="4"/>
</dbReference>
<dbReference type="PROSITE" id="PS51375">
    <property type="entry name" value="PPR"/>
    <property type="match status" value="4"/>
</dbReference>
<dbReference type="Pfam" id="PF01535">
    <property type="entry name" value="PPR"/>
    <property type="match status" value="3"/>
</dbReference>
<dbReference type="OrthoDB" id="185373at2759"/>